<evidence type="ECO:0000313" key="1">
    <source>
        <dbReference type="EMBL" id="MEG3438474.1"/>
    </source>
</evidence>
<protein>
    <recommendedName>
        <fullName evidence="3">RCK C-terminal domain-containing protein</fullName>
    </recommendedName>
</protein>
<dbReference type="EMBL" id="JBAFSM010000029">
    <property type="protein sequence ID" value="MEG3438474.1"/>
    <property type="molecule type" value="Genomic_DNA"/>
</dbReference>
<organism evidence="1 2">
    <name type="scientific">Pannus brasiliensis CCIBt3594</name>
    <dbReference type="NCBI Taxonomy" id="1427578"/>
    <lineage>
        <taxon>Bacteria</taxon>
        <taxon>Bacillati</taxon>
        <taxon>Cyanobacteriota</taxon>
        <taxon>Cyanophyceae</taxon>
        <taxon>Oscillatoriophycideae</taxon>
        <taxon>Chroococcales</taxon>
        <taxon>Microcystaceae</taxon>
        <taxon>Pannus</taxon>
    </lineage>
</organism>
<gene>
    <name evidence="1" type="ORF">V0288_15185</name>
</gene>
<dbReference type="Proteomes" id="UP001328733">
    <property type="component" value="Unassembled WGS sequence"/>
</dbReference>
<comment type="caution">
    <text evidence="1">The sequence shown here is derived from an EMBL/GenBank/DDBJ whole genome shotgun (WGS) entry which is preliminary data.</text>
</comment>
<keyword evidence="2" id="KW-1185">Reference proteome</keyword>
<reference evidence="1 2" key="1">
    <citation type="submission" date="2024-01" db="EMBL/GenBank/DDBJ databases">
        <title>Genomic insights into the taxonomy and metabolism of the cyanobacterium Pannus brasiliensis CCIBt3594.</title>
        <authorList>
            <person name="Machado M."/>
            <person name="Botero N.B."/>
            <person name="Andreote A.P.D."/>
            <person name="Feitosa A.M.T."/>
            <person name="Popin R."/>
            <person name="Sivonen K."/>
            <person name="Fiore M.F."/>
        </authorList>
    </citation>
    <scope>NUCLEOTIDE SEQUENCE [LARGE SCALE GENOMIC DNA]</scope>
    <source>
        <strain evidence="1 2">CCIBt3594</strain>
    </source>
</reference>
<dbReference type="RefSeq" id="WP_332865955.1">
    <property type="nucleotide sequence ID" value="NZ_JBAFSM010000029.1"/>
</dbReference>
<name>A0AAW9QZ41_9CHRO</name>
<evidence type="ECO:0000313" key="2">
    <source>
        <dbReference type="Proteomes" id="UP001328733"/>
    </source>
</evidence>
<accession>A0AAW9QZ41</accession>
<sequence>MQIEIEGRDAREFTEEILAIEGIEGSYEIVEEIEREGTLATIATIIGIVGGTFTIAEQLYKLKRKILDSPEPAKIERVLIVGKNGDRILLKDVSIEQLQKLLDEEKK</sequence>
<proteinExistence type="predicted"/>
<dbReference type="AlphaFoldDB" id="A0AAW9QZ41"/>
<evidence type="ECO:0008006" key="3">
    <source>
        <dbReference type="Google" id="ProtNLM"/>
    </source>
</evidence>